<evidence type="ECO:0000313" key="5">
    <source>
        <dbReference type="EMBL" id="XCC63426.1"/>
    </source>
</evidence>
<dbReference type="InterPro" id="IPR006433">
    <property type="entry name" value="Prohead_protease"/>
</dbReference>
<keyword evidence="2 5" id="KW-0645">Protease</keyword>
<accession>A0AAU8ACE1</accession>
<evidence type="ECO:0000256" key="3">
    <source>
        <dbReference type="ARBA" id="ARBA00022801"/>
    </source>
</evidence>
<evidence type="ECO:0000256" key="2">
    <source>
        <dbReference type="ARBA" id="ARBA00022670"/>
    </source>
</evidence>
<feature type="domain" description="Prohead serine protease" evidence="4">
    <location>
        <begin position="11"/>
        <end position="160"/>
    </location>
</feature>
<dbReference type="Pfam" id="PF04586">
    <property type="entry name" value="Peptidase_S78"/>
    <property type="match status" value="1"/>
</dbReference>
<evidence type="ECO:0000259" key="4">
    <source>
        <dbReference type="Pfam" id="PF04586"/>
    </source>
</evidence>
<keyword evidence="3" id="KW-0378">Hydrolase</keyword>
<dbReference type="EMBL" id="CP117826">
    <property type="protein sequence ID" value="XCC63426.1"/>
    <property type="molecule type" value="Genomic_DNA"/>
</dbReference>
<evidence type="ECO:0000256" key="1">
    <source>
        <dbReference type="ARBA" id="ARBA00022612"/>
    </source>
</evidence>
<gene>
    <name evidence="5" type="ORF">PUP29_05790</name>
</gene>
<keyword evidence="1" id="KW-1188">Viral release from host cell</keyword>
<organism evidence="5">
    <name type="scientific">Christensenella massiliensis</name>
    <dbReference type="NCBI Taxonomy" id="1805714"/>
    <lineage>
        <taxon>Bacteria</taxon>
        <taxon>Bacillati</taxon>
        <taxon>Bacillota</taxon>
        <taxon>Clostridia</taxon>
        <taxon>Christensenellales</taxon>
        <taxon>Christensenellaceae</taxon>
        <taxon>Christensenella</taxon>
    </lineage>
</organism>
<dbReference type="AlphaFoldDB" id="A0AAU8ACE1"/>
<dbReference type="GO" id="GO:0006508">
    <property type="term" value="P:proteolysis"/>
    <property type="evidence" value="ECO:0007669"/>
    <property type="project" value="UniProtKB-KW"/>
</dbReference>
<sequence>MVSEDREYRAFEMRASEEGMTVEGYAAVFNSAAILYSLDGIDYKEEIDRNAFNSAQMADVVMNYNHQGKPVARTKNGTLELFIDNTGLRIKANLAGTEEGRRLYEEIKGGYIDKMSFAFIVSEDSYDRNTHTRRILGFDRIFDVAAVDMPAYDATSISARSYFSAEAEKAKMAEARAKKIKKIKLMLEV</sequence>
<proteinExistence type="predicted"/>
<protein>
    <submittedName>
        <fullName evidence="5">HK97 family phage prohead protease</fullName>
    </submittedName>
</protein>
<name>A0AAU8ACE1_9FIRM</name>
<dbReference type="RefSeq" id="WP_353423991.1">
    <property type="nucleotide sequence ID" value="NZ_CP117826.1"/>
</dbReference>
<dbReference type="GO" id="GO:0008233">
    <property type="term" value="F:peptidase activity"/>
    <property type="evidence" value="ECO:0007669"/>
    <property type="project" value="UniProtKB-KW"/>
</dbReference>
<reference evidence="5" key="1">
    <citation type="submission" date="2023-02" db="EMBL/GenBank/DDBJ databases">
        <title>Gut commensal Christensenella minuta modulates host metabolism via a new class of secondary bile acids.</title>
        <authorList>
            <person name="Liu C."/>
        </authorList>
    </citation>
    <scope>NUCLEOTIDE SEQUENCE</scope>
    <source>
        <strain evidence="5">CA70</strain>
    </source>
</reference>
<dbReference type="InterPro" id="IPR054613">
    <property type="entry name" value="Peptidase_S78_dom"/>
</dbReference>
<dbReference type="NCBIfam" id="TIGR01543">
    <property type="entry name" value="proheadase_HK97"/>
    <property type="match status" value="1"/>
</dbReference>